<name>A0A8S3RHD8_MYTED</name>
<proteinExistence type="predicted"/>
<sequence>MSANKTESFRFYDYLCNKIGSEQVVKGRRLIFGALDAYGRQKQYTYFVSSGSRSEGLDLKGSDLDMMFVDTSMTVYKFEREAVQGQRVVLLMDTAYTHPCFTYLQLNTNNNILEKGSEQLIELHGMQFLLSSELCKQFLFRAVKKGLPMINKIHGPCLADRNDKFLCYYHLHDSVTCVHAWYQLFPATMKILSTGLPLNFLQIQSLIFVGIAAQMTDQADMAKKSFRIVAKYDENKVSSVAIRLRELSGPSV</sequence>
<organism evidence="1 2">
    <name type="scientific">Mytilus edulis</name>
    <name type="common">Blue mussel</name>
    <dbReference type="NCBI Taxonomy" id="6550"/>
    <lineage>
        <taxon>Eukaryota</taxon>
        <taxon>Metazoa</taxon>
        <taxon>Spiralia</taxon>
        <taxon>Lophotrochozoa</taxon>
        <taxon>Mollusca</taxon>
        <taxon>Bivalvia</taxon>
        <taxon>Autobranchia</taxon>
        <taxon>Pteriomorphia</taxon>
        <taxon>Mytilida</taxon>
        <taxon>Mytiloidea</taxon>
        <taxon>Mytilidae</taxon>
        <taxon>Mytilinae</taxon>
        <taxon>Mytilus</taxon>
    </lineage>
</organism>
<evidence type="ECO:0000313" key="1">
    <source>
        <dbReference type="EMBL" id="CAG2207558.1"/>
    </source>
</evidence>
<dbReference type="AlphaFoldDB" id="A0A8S3RHD8"/>
<keyword evidence="2" id="KW-1185">Reference proteome</keyword>
<dbReference type="Proteomes" id="UP000683360">
    <property type="component" value="Unassembled WGS sequence"/>
</dbReference>
<accession>A0A8S3RHD8</accession>
<dbReference type="EMBL" id="CAJPWZ010001077">
    <property type="protein sequence ID" value="CAG2207558.1"/>
    <property type="molecule type" value="Genomic_DNA"/>
</dbReference>
<reference evidence="1" key="1">
    <citation type="submission" date="2021-03" db="EMBL/GenBank/DDBJ databases">
        <authorList>
            <person name="Bekaert M."/>
        </authorList>
    </citation>
    <scope>NUCLEOTIDE SEQUENCE</scope>
</reference>
<protein>
    <submittedName>
        <fullName evidence="1">Uncharacterized protein</fullName>
    </submittedName>
</protein>
<evidence type="ECO:0000313" key="2">
    <source>
        <dbReference type="Proteomes" id="UP000683360"/>
    </source>
</evidence>
<gene>
    <name evidence="1" type="ORF">MEDL_21809</name>
</gene>
<comment type="caution">
    <text evidence="1">The sequence shown here is derived from an EMBL/GenBank/DDBJ whole genome shotgun (WGS) entry which is preliminary data.</text>
</comment>